<organism evidence="2">
    <name type="scientific">Arion vulgaris</name>
    <dbReference type="NCBI Taxonomy" id="1028688"/>
    <lineage>
        <taxon>Eukaryota</taxon>
        <taxon>Metazoa</taxon>
        <taxon>Spiralia</taxon>
        <taxon>Lophotrochozoa</taxon>
        <taxon>Mollusca</taxon>
        <taxon>Gastropoda</taxon>
        <taxon>Heterobranchia</taxon>
        <taxon>Euthyneura</taxon>
        <taxon>Panpulmonata</taxon>
        <taxon>Eupulmonata</taxon>
        <taxon>Stylommatophora</taxon>
        <taxon>Helicina</taxon>
        <taxon>Arionoidea</taxon>
        <taxon>Arionidae</taxon>
        <taxon>Arion</taxon>
    </lineage>
</organism>
<feature type="non-terminal residue" evidence="2">
    <location>
        <position position="1"/>
    </location>
</feature>
<reference evidence="2" key="1">
    <citation type="submission" date="2014-12" db="EMBL/GenBank/DDBJ databases">
        <title>Insight into the proteome of Arion vulgaris.</title>
        <authorList>
            <person name="Aradska J."/>
            <person name="Bulat T."/>
            <person name="Smidak R."/>
            <person name="Sarate P."/>
            <person name="Gangsoo J."/>
            <person name="Sialana F."/>
            <person name="Bilban M."/>
            <person name="Lubec G."/>
        </authorList>
    </citation>
    <scope>NUCLEOTIDE SEQUENCE</scope>
    <source>
        <tissue evidence="2">Skin</tissue>
    </source>
</reference>
<sequence length="55" mass="6211">GIYQVKGIVDYDNHFTINLLSVPEMYNLTKENHIKTCSPSSECWTLIVTLLSPLA</sequence>
<name>A0A0B7A250_9EUPU</name>
<dbReference type="AlphaFoldDB" id="A0A0B7A250"/>
<protein>
    <submittedName>
        <fullName evidence="2">Uncharacterized protein</fullName>
    </submittedName>
</protein>
<gene>
    <name evidence="2" type="primary">ORF89332</name>
    <name evidence="1" type="synonym">ORF89331</name>
</gene>
<dbReference type="EMBL" id="HACG01027155">
    <property type="protein sequence ID" value="CEK74020.1"/>
    <property type="molecule type" value="Transcribed_RNA"/>
</dbReference>
<evidence type="ECO:0000313" key="1">
    <source>
        <dbReference type="EMBL" id="CEK74019.1"/>
    </source>
</evidence>
<dbReference type="EMBL" id="HACG01027154">
    <property type="protein sequence ID" value="CEK74019.1"/>
    <property type="molecule type" value="Transcribed_RNA"/>
</dbReference>
<proteinExistence type="predicted"/>
<evidence type="ECO:0000313" key="2">
    <source>
        <dbReference type="EMBL" id="CEK74020.1"/>
    </source>
</evidence>
<accession>A0A0B7A250</accession>